<proteinExistence type="predicted"/>
<dbReference type="CDD" id="cd12956">
    <property type="entry name" value="CBM_SusE-F_like"/>
    <property type="match status" value="1"/>
</dbReference>
<dbReference type="InterPro" id="IPR025970">
    <property type="entry name" value="SusE"/>
</dbReference>
<dbReference type="Gene3D" id="2.60.40.3620">
    <property type="match status" value="2"/>
</dbReference>
<evidence type="ECO:0000259" key="2">
    <source>
        <dbReference type="Pfam" id="PF14292"/>
    </source>
</evidence>
<dbReference type="CDD" id="cd12967">
    <property type="entry name" value="CBM_SusE-F_like_u1"/>
    <property type="match status" value="1"/>
</dbReference>
<dbReference type="Pfam" id="PF14292">
    <property type="entry name" value="SusE"/>
    <property type="match status" value="1"/>
</dbReference>
<evidence type="ECO:0000256" key="1">
    <source>
        <dbReference type="SAM" id="SignalP"/>
    </source>
</evidence>
<dbReference type="KEGG" id="pej:FYC62_09375"/>
<organism evidence="3 4">
    <name type="scientific">Pedobacter aquae</name>
    <dbReference type="NCBI Taxonomy" id="2605747"/>
    <lineage>
        <taxon>Bacteria</taxon>
        <taxon>Pseudomonadati</taxon>
        <taxon>Bacteroidota</taxon>
        <taxon>Sphingobacteriia</taxon>
        <taxon>Sphingobacteriales</taxon>
        <taxon>Sphingobacteriaceae</taxon>
        <taxon>Pedobacter</taxon>
    </lineage>
</organism>
<evidence type="ECO:0000313" key="3">
    <source>
        <dbReference type="EMBL" id="QEK51830.1"/>
    </source>
</evidence>
<dbReference type="GO" id="GO:2001070">
    <property type="term" value="F:starch binding"/>
    <property type="evidence" value="ECO:0007669"/>
    <property type="project" value="InterPro"/>
</dbReference>
<keyword evidence="4" id="KW-1185">Reference proteome</keyword>
<dbReference type="Proteomes" id="UP000323653">
    <property type="component" value="Chromosome"/>
</dbReference>
<evidence type="ECO:0000313" key="4">
    <source>
        <dbReference type="Proteomes" id="UP000323653"/>
    </source>
</evidence>
<dbReference type="EMBL" id="CP043329">
    <property type="protein sequence ID" value="QEK51830.1"/>
    <property type="molecule type" value="Genomic_DNA"/>
</dbReference>
<protein>
    <submittedName>
        <fullName evidence="3">SusF/SusE family outer membrane protein</fullName>
    </submittedName>
</protein>
<feature type="signal peptide" evidence="1">
    <location>
        <begin position="1"/>
        <end position="20"/>
    </location>
</feature>
<sequence>MKKLFSNFLLLSLTSLFLISCEKDQDMAVANLSNASGNLSVTRNTLVLTKATEAQEAIKFNFTAPDFGYEAAVTNTLQFGLKGTNFANAKEVTLPTRATSKAYTGLELNALLLTMNLPFNALSDVDVRVKSSISSNVAPVFSNVTALKVTPYPLISFIYVPGAYQGWNPATAESLISATSNGIYEGIINFPSNGLSFKMLTNKSWGPPEYGAGSVAGSIAIGGGDLSAPAAGSYRLIANLNANTLVFEPFSFGVIGNATPGGWTTDTDMTYNNGTRTWSVTLPLTVGVIKFRKNDDWGTNYGGANGELVSGGGDIDITTAGTYRVSFSTVTNTYTITRL</sequence>
<dbReference type="PROSITE" id="PS51257">
    <property type="entry name" value="PROKAR_LIPOPROTEIN"/>
    <property type="match status" value="1"/>
</dbReference>
<dbReference type="AlphaFoldDB" id="A0A5C0VKY6"/>
<feature type="chain" id="PRO_5022751758" evidence="1">
    <location>
        <begin position="21"/>
        <end position="339"/>
    </location>
</feature>
<name>A0A5C0VKY6_9SPHI</name>
<accession>A0A5C0VKY6</accession>
<feature type="domain" description="SusE outer membrane protein" evidence="2">
    <location>
        <begin position="23"/>
        <end position="130"/>
    </location>
</feature>
<dbReference type="GO" id="GO:0019867">
    <property type="term" value="C:outer membrane"/>
    <property type="evidence" value="ECO:0007669"/>
    <property type="project" value="InterPro"/>
</dbReference>
<gene>
    <name evidence="3" type="ORF">FYC62_09375</name>
</gene>
<reference evidence="3 4" key="1">
    <citation type="submission" date="2019-08" db="EMBL/GenBank/DDBJ databases">
        <title>Pedobacter sp. nov., isolated from Han river, South Korea.</title>
        <authorList>
            <person name="Lee D.-H."/>
            <person name="Kim Y.-S."/>
            <person name="Hwang E.-M."/>
            <person name="Le Tran T.C."/>
            <person name="Cha C.-J."/>
        </authorList>
    </citation>
    <scope>NUCLEOTIDE SEQUENCE [LARGE SCALE GENOMIC DNA]</scope>
    <source>
        <strain evidence="3 4">CJ43</strain>
    </source>
</reference>
<keyword evidence="1" id="KW-0732">Signal</keyword>